<dbReference type="GO" id="GO:0005524">
    <property type="term" value="F:ATP binding"/>
    <property type="evidence" value="ECO:0007669"/>
    <property type="project" value="UniProtKB-KW"/>
</dbReference>
<evidence type="ECO:0000256" key="12">
    <source>
        <dbReference type="ARBA" id="ARBA00023235"/>
    </source>
</evidence>
<evidence type="ECO:0000256" key="2">
    <source>
        <dbReference type="ARBA" id="ARBA00009781"/>
    </source>
</evidence>
<dbReference type="SMART" id="SM00382">
    <property type="entry name" value="AAA"/>
    <property type="match status" value="1"/>
</dbReference>
<dbReference type="OrthoDB" id="272985at2759"/>
<keyword evidence="11 14" id="KW-0234">DNA repair</keyword>
<dbReference type="AlphaFoldDB" id="K2MVG9"/>
<dbReference type="PANTHER" id="PTHR47642:SF7">
    <property type="entry name" value="ATP-DEPENDENT DNA HELICASE PIF1"/>
    <property type="match status" value="1"/>
</dbReference>
<evidence type="ECO:0000256" key="1">
    <source>
        <dbReference type="ARBA" id="ARBA00001946"/>
    </source>
</evidence>
<evidence type="ECO:0000256" key="5">
    <source>
        <dbReference type="ARBA" id="ARBA00022763"/>
    </source>
</evidence>
<dbReference type="InterPro" id="IPR027417">
    <property type="entry name" value="P-loop_NTPase"/>
</dbReference>
<evidence type="ECO:0000256" key="7">
    <source>
        <dbReference type="ARBA" id="ARBA00022806"/>
    </source>
</evidence>
<gene>
    <name evidence="17" type="ORF">MOQ_000543</name>
</gene>
<keyword evidence="10 14" id="KW-0233">DNA recombination</keyword>
<dbReference type="InterPro" id="IPR051055">
    <property type="entry name" value="PIF1_helicase"/>
</dbReference>
<evidence type="ECO:0000256" key="6">
    <source>
        <dbReference type="ARBA" id="ARBA00022801"/>
    </source>
</evidence>
<dbReference type="Gene3D" id="3.40.50.300">
    <property type="entry name" value="P-loop containing nucleotide triphosphate hydrolases"/>
    <property type="match status" value="1"/>
</dbReference>
<comment type="caution">
    <text evidence="17">The sequence shown here is derived from an EMBL/GenBank/DDBJ whole genome shotgun (WGS) entry which is preliminary data.</text>
</comment>
<keyword evidence="4 14" id="KW-0547">Nucleotide-binding</keyword>
<evidence type="ECO:0000259" key="16">
    <source>
        <dbReference type="SMART" id="SM00382"/>
    </source>
</evidence>
<keyword evidence="7 14" id="KW-0347">Helicase</keyword>
<evidence type="ECO:0000256" key="10">
    <source>
        <dbReference type="ARBA" id="ARBA00023172"/>
    </source>
</evidence>
<dbReference type="GO" id="GO:0043139">
    <property type="term" value="F:5'-3' DNA helicase activity"/>
    <property type="evidence" value="ECO:0007669"/>
    <property type="project" value="UniProtKB-EC"/>
</dbReference>
<evidence type="ECO:0000256" key="9">
    <source>
        <dbReference type="ARBA" id="ARBA00023125"/>
    </source>
</evidence>
<keyword evidence="9" id="KW-0238">DNA-binding</keyword>
<dbReference type="GO" id="GO:0006310">
    <property type="term" value="P:DNA recombination"/>
    <property type="evidence" value="ECO:0007669"/>
    <property type="project" value="UniProtKB-KW"/>
</dbReference>
<evidence type="ECO:0000256" key="11">
    <source>
        <dbReference type="ARBA" id="ARBA00023204"/>
    </source>
</evidence>
<feature type="region of interest" description="Disordered" evidence="15">
    <location>
        <begin position="53"/>
        <end position="111"/>
    </location>
</feature>
<comment type="catalytic activity">
    <reaction evidence="13 14">
        <text>ATP + H2O = ADP + phosphate + H(+)</text>
        <dbReference type="Rhea" id="RHEA:13065"/>
        <dbReference type="ChEBI" id="CHEBI:15377"/>
        <dbReference type="ChEBI" id="CHEBI:15378"/>
        <dbReference type="ChEBI" id="CHEBI:30616"/>
        <dbReference type="ChEBI" id="CHEBI:43474"/>
        <dbReference type="ChEBI" id="CHEBI:456216"/>
        <dbReference type="EC" id="5.6.2.3"/>
    </reaction>
</comment>
<sequence length="935" mass="103524">MLRRCFLPGLHAGAVSTAARAGHQRFAFLRHPTAISLSCDTHFMYTARRFVGEKRPKSSPSNTKNAARRTVKNPPAGETVVDASVDPRTKHTLHPPQPTLHTVAPPSSQLKPKRLAVKNEETVNSAVLHRAPKQELESLPPVNNATNQLLHSTLVYNALTGRMTSETSLSMTCLKSIGFGINDKSQVYLEKPDVLRELAQKMRNGTATLPSHWPVSIIRALGVILRNRAIMDPAEAIQQMIQVKINNLAHNRYASIINAVGTGVIDDALDQSLDDLQAVELNDEQKKVIEIALKGHLLYIGGSAGTGKTVLLRALNHRLQAERLRVAMTATTGVAGCHIGGSTFHHALGVSSQGEFLRKTHLLDYDVIVIDEVSMLSKRMFEEFDRVLREEAGTPDLPFGGVQIILCGDFLQLGVINESSIITSKLFQDMFVKLRLETQVRHVPESKFAEALQDMRLGVVSDNLLQSVQQLPPGTMVQSAVNLLPTNKEVHAANERELQRLPGDAVMLVPETGITALRCDATVTLLLRTKPDFNEEEFSKHVRALLQATLDLPKASLLCLYRVYEDGHAMRVCLPKGESAAWHDAMRERFLEVAGLITDLELGATVTEILPNGDGMHTPEIEEYLQKLMQKHPIAQPITFKKGCRVLLRANLSSRLVNGSIGTVVDFVECSLENIPIFLRSDRVDNCVERYRIFCMTECGMQVPLLPVVRFHSGDTIVVPPWEFNVGGGPLTYYYSLSSVALPLSLAYAFTVHKVQGLTLVGRVHLELSRMWPCEHLLYVAMSRVKNPEQLSMSSFESSMVIANKECVEFDRQLPVVHELSSTEKFPVSSWKRCSDTIYHLRCRGASLSHLLSGAALKEGGFGNNGRVAGEATLMKPMKGTLEHSVIVARRLRKLIKCTERAAKVQENRRKSSTTTPTVDNTNDSDDTTEVEHIL</sequence>
<dbReference type="SUPFAM" id="SSF52540">
    <property type="entry name" value="P-loop containing nucleoside triphosphate hydrolases"/>
    <property type="match status" value="2"/>
</dbReference>
<dbReference type="FunFam" id="3.40.50.300:FF:001824">
    <property type="entry name" value="ATP-dependent DNA helicase"/>
    <property type="match status" value="1"/>
</dbReference>
<evidence type="ECO:0000256" key="13">
    <source>
        <dbReference type="ARBA" id="ARBA00048954"/>
    </source>
</evidence>
<name>K2MVG9_TRYCR</name>
<dbReference type="Proteomes" id="UP000007350">
    <property type="component" value="Unassembled WGS sequence"/>
</dbReference>
<feature type="region of interest" description="Disordered" evidence="15">
    <location>
        <begin position="903"/>
        <end position="935"/>
    </location>
</feature>
<feature type="compositionally biased region" description="Low complexity" evidence="15">
    <location>
        <begin position="913"/>
        <end position="922"/>
    </location>
</feature>
<dbReference type="EMBL" id="AHKC01001510">
    <property type="protein sequence ID" value="EKF39233.1"/>
    <property type="molecule type" value="Genomic_DNA"/>
</dbReference>
<reference evidence="17 18" key="1">
    <citation type="journal article" date="2012" name="BMC Genomics">
        <title>Comparative genomic analysis of human infective Trypanosoma cruzi lineages with the bat-restricted subspecies T. cruzi marinkellei.</title>
        <authorList>
            <person name="Franzen O."/>
            <person name="Talavera-Lopez C."/>
            <person name="Ochaya S."/>
            <person name="Butler C.E."/>
            <person name="Messenger L.A."/>
            <person name="Lewis M.D."/>
            <person name="Llewellyn M.S."/>
            <person name="Marinkelle C.J."/>
            <person name="Tyler K.M."/>
            <person name="Miles M.A."/>
            <person name="Andersson B."/>
        </authorList>
    </citation>
    <scope>NUCLEOTIDE SEQUENCE [LARGE SCALE GENOMIC DNA]</scope>
    <source>
        <strain evidence="17 18">B7</strain>
    </source>
</reference>
<feature type="domain" description="AAA+ ATPase" evidence="16">
    <location>
        <begin position="294"/>
        <end position="446"/>
    </location>
</feature>
<dbReference type="Pfam" id="PF05970">
    <property type="entry name" value="PIF1"/>
    <property type="match status" value="1"/>
</dbReference>
<evidence type="ECO:0000313" key="18">
    <source>
        <dbReference type="Proteomes" id="UP000007350"/>
    </source>
</evidence>
<evidence type="ECO:0000256" key="8">
    <source>
        <dbReference type="ARBA" id="ARBA00022840"/>
    </source>
</evidence>
<dbReference type="InterPro" id="IPR010285">
    <property type="entry name" value="DNA_helicase_pif1-like_DEAD"/>
</dbReference>
<dbReference type="InterPro" id="IPR003593">
    <property type="entry name" value="AAA+_ATPase"/>
</dbReference>
<dbReference type="GO" id="GO:0005737">
    <property type="term" value="C:cytoplasm"/>
    <property type="evidence" value="ECO:0007669"/>
    <property type="project" value="UniProtKB-ARBA"/>
</dbReference>
<keyword evidence="12" id="KW-0413">Isomerase</keyword>
<dbReference type="GO" id="GO:0016887">
    <property type="term" value="F:ATP hydrolysis activity"/>
    <property type="evidence" value="ECO:0007669"/>
    <property type="project" value="RHEA"/>
</dbReference>
<accession>K2MVG9</accession>
<organism evidence="17 18">
    <name type="scientific">Trypanosoma cruzi marinkellei</name>
    <dbReference type="NCBI Taxonomy" id="85056"/>
    <lineage>
        <taxon>Eukaryota</taxon>
        <taxon>Discoba</taxon>
        <taxon>Euglenozoa</taxon>
        <taxon>Kinetoplastea</taxon>
        <taxon>Metakinetoplastina</taxon>
        <taxon>Trypanosomatida</taxon>
        <taxon>Trypanosomatidae</taxon>
        <taxon>Trypanosoma</taxon>
        <taxon>Schizotrypanum</taxon>
    </lineage>
</organism>
<dbReference type="GO" id="GO:0006281">
    <property type="term" value="P:DNA repair"/>
    <property type="evidence" value="ECO:0007669"/>
    <property type="project" value="UniProtKB-KW"/>
</dbReference>
<evidence type="ECO:0000256" key="15">
    <source>
        <dbReference type="SAM" id="MobiDB-lite"/>
    </source>
</evidence>
<keyword evidence="5 14" id="KW-0227">DNA damage</keyword>
<dbReference type="PANTHER" id="PTHR47642">
    <property type="entry name" value="ATP-DEPENDENT DNA HELICASE"/>
    <property type="match status" value="1"/>
</dbReference>
<proteinExistence type="inferred from homology"/>
<comment type="subunit">
    <text evidence="3">Monomer.</text>
</comment>
<dbReference type="EC" id="5.6.2.3" evidence="14"/>
<keyword evidence="6 14" id="KW-0378">Hydrolase</keyword>
<evidence type="ECO:0000313" key="17">
    <source>
        <dbReference type="EMBL" id="EKF39233.1"/>
    </source>
</evidence>
<dbReference type="GO" id="GO:0003677">
    <property type="term" value="F:DNA binding"/>
    <property type="evidence" value="ECO:0007669"/>
    <property type="project" value="UniProtKB-KW"/>
</dbReference>
<evidence type="ECO:0000256" key="14">
    <source>
        <dbReference type="RuleBase" id="RU363044"/>
    </source>
</evidence>
<dbReference type="GO" id="GO:0000287">
    <property type="term" value="F:magnesium ion binding"/>
    <property type="evidence" value="ECO:0007669"/>
    <property type="project" value="UniProtKB-ARBA"/>
</dbReference>
<evidence type="ECO:0000256" key="3">
    <source>
        <dbReference type="ARBA" id="ARBA00011245"/>
    </source>
</evidence>
<dbReference type="GO" id="GO:0000723">
    <property type="term" value="P:telomere maintenance"/>
    <property type="evidence" value="ECO:0007669"/>
    <property type="project" value="InterPro"/>
</dbReference>
<protein>
    <recommendedName>
        <fullName evidence="14">ATP-dependent DNA helicase</fullName>
        <ecNumber evidence="14">5.6.2.3</ecNumber>
    </recommendedName>
</protein>
<comment type="cofactor">
    <cofactor evidence="1 14">
        <name>Mg(2+)</name>
        <dbReference type="ChEBI" id="CHEBI:18420"/>
    </cofactor>
</comment>
<dbReference type="CDD" id="cd18809">
    <property type="entry name" value="SF1_C_RecD"/>
    <property type="match status" value="1"/>
</dbReference>
<keyword evidence="8 14" id="KW-0067">ATP-binding</keyword>
<evidence type="ECO:0000256" key="4">
    <source>
        <dbReference type="ARBA" id="ARBA00022741"/>
    </source>
</evidence>
<dbReference type="CDD" id="cd18037">
    <property type="entry name" value="DEXSc_Pif1_like"/>
    <property type="match status" value="1"/>
</dbReference>
<keyword evidence="18" id="KW-1185">Reference proteome</keyword>
<comment type="similarity">
    <text evidence="2">Belongs to the helicase family. PIF1 subfamily.</text>
</comment>